<dbReference type="GeneID" id="101854779"/>
<keyword evidence="2" id="KW-0472">Membrane</keyword>
<reference evidence="4" key="1">
    <citation type="submission" date="2025-08" db="UniProtKB">
        <authorList>
            <consortium name="RefSeq"/>
        </authorList>
    </citation>
    <scope>IDENTIFICATION</scope>
</reference>
<feature type="compositionally biased region" description="Basic and acidic residues" evidence="1">
    <location>
        <begin position="297"/>
        <end position="308"/>
    </location>
</feature>
<proteinExistence type="predicted"/>
<keyword evidence="3" id="KW-1185">Reference proteome</keyword>
<name>A0ABM0ZUR8_APLCA</name>
<dbReference type="Proteomes" id="UP000694888">
    <property type="component" value="Unplaced"/>
</dbReference>
<feature type="region of interest" description="Disordered" evidence="1">
    <location>
        <begin position="73"/>
        <end position="125"/>
    </location>
</feature>
<sequence length="433" mass="48052">MTPSQNTLALGLLLTLCSNAVLLMLLLLQLRSGGENGSGFSGGCGVVGSEGAGFAKDVTVNIVPGGDLSESLSIDTGQETGADSLGLTAQFEDRRNSYNGGDTSKSLSREHPEKGDSFAQGANTFSYSPQLENTDEESLPKWAYTGTSPRHLPDKIAHIFKEYADTGKFPREAYTSSSPLLARLVSGHVMKTTLRSLSKVSERITKLSQSVNQFDEPRYRFRPRTRPDADQTGFQTHNIESRVNTNGDSDLKITHKSTGMETVAANSHRNKYKLKQSSISKSQNSTIHSLKLRRRRDIKETKPDSADERSYEQILADAIPLEEVFPTLTESELQKFSPPVSEILVPALIHFEGMMVRQIEMLNDAMVSLDLRLETLENSKLDWYDWFSCQAFTKLRCSADMFCCLMKFVPSLCSRPVCLVVLPFCALYTQTEM</sequence>
<protein>
    <submittedName>
        <fullName evidence="4">Uncharacterized protein LOC101854779</fullName>
    </submittedName>
</protein>
<feature type="transmembrane region" description="Helical" evidence="2">
    <location>
        <begin position="6"/>
        <end position="28"/>
    </location>
</feature>
<keyword evidence="2" id="KW-1133">Transmembrane helix</keyword>
<keyword evidence="2" id="KW-0812">Transmembrane</keyword>
<organism evidence="3 4">
    <name type="scientific">Aplysia californica</name>
    <name type="common">California sea hare</name>
    <dbReference type="NCBI Taxonomy" id="6500"/>
    <lineage>
        <taxon>Eukaryota</taxon>
        <taxon>Metazoa</taxon>
        <taxon>Spiralia</taxon>
        <taxon>Lophotrochozoa</taxon>
        <taxon>Mollusca</taxon>
        <taxon>Gastropoda</taxon>
        <taxon>Heterobranchia</taxon>
        <taxon>Euthyneura</taxon>
        <taxon>Tectipleura</taxon>
        <taxon>Aplysiida</taxon>
        <taxon>Aplysioidea</taxon>
        <taxon>Aplysiidae</taxon>
        <taxon>Aplysia</taxon>
    </lineage>
</organism>
<evidence type="ECO:0000313" key="3">
    <source>
        <dbReference type="Proteomes" id="UP000694888"/>
    </source>
</evidence>
<evidence type="ECO:0000256" key="2">
    <source>
        <dbReference type="SAM" id="Phobius"/>
    </source>
</evidence>
<feature type="compositionally biased region" description="Polar residues" evidence="1">
    <location>
        <begin position="97"/>
        <end position="106"/>
    </location>
</feature>
<feature type="region of interest" description="Disordered" evidence="1">
    <location>
        <begin position="272"/>
        <end position="308"/>
    </location>
</feature>
<accession>A0ABM0ZUR8</accession>
<feature type="compositionally biased region" description="Basic and acidic residues" evidence="1">
    <location>
        <begin position="107"/>
        <end position="116"/>
    </location>
</feature>
<feature type="compositionally biased region" description="Polar residues" evidence="1">
    <location>
        <begin position="275"/>
        <end position="288"/>
    </location>
</feature>
<dbReference type="RefSeq" id="XP_012934870.1">
    <property type="nucleotide sequence ID" value="XM_013079416.2"/>
</dbReference>
<gene>
    <name evidence="4" type="primary">LOC101854779</name>
</gene>
<evidence type="ECO:0000256" key="1">
    <source>
        <dbReference type="SAM" id="MobiDB-lite"/>
    </source>
</evidence>
<evidence type="ECO:0000313" key="4">
    <source>
        <dbReference type="RefSeq" id="XP_012934870.1"/>
    </source>
</evidence>